<dbReference type="Pfam" id="PF17172">
    <property type="entry name" value="GST_N_4"/>
    <property type="match status" value="1"/>
</dbReference>
<evidence type="ECO:0000259" key="4">
    <source>
        <dbReference type="Pfam" id="PF17172"/>
    </source>
</evidence>
<proteinExistence type="inferred from homology"/>
<sequence length="281" mass="32332">MESDEVLFLAKATGTLLISSAVLYVAWKKITSKAPKKDHPPDTVILHQIGRGPYAPSLTPYAIKLETYLRMAKIPYENVHSFTLSKKGKVPWIEYNGENISDSEFCIEYLNDKLGIDLDKDFTAKERGIARAFQKMLEENTYWAFGLDRWSYDKDWAAFKAMKVPTITGYLIRRDVKKMAYAHGMGRHSSDEVYHIMELDLKAVSDFLGNKKFLLGDKPCQADCSVFGLIGNAYWQSFGSTVESRTKKYRNLCDYCERMKETFWPDWDECITHGYTKEATK</sequence>
<accession>A0A6J8BDX8</accession>
<dbReference type="SUPFAM" id="SSF47616">
    <property type="entry name" value="GST C-terminal domain-like"/>
    <property type="match status" value="1"/>
</dbReference>
<evidence type="ECO:0000313" key="5">
    <source>
        <dbReference type="EMBL" id="CAC5381621.1"/>
    </source>
</evidence>
<keyword evidence="6" id="KW-1185">Reference proteome</keyword>
<dbReference type="EMBL" id="CACVKT020003076">
    <property type="protein sequence ID" value="CAC5381621.1"/>
    <property type="molecule type" value="Genomic_DNA"/>
</dbReference>
<dbReference type="InterPro" id="IPR036282">
    <property type="entry name" value="Glutathione-S-Trfase_C_sf"/>
</dbReference>
<feature type="domain" description="Thioredoxin-like fold" evidence="4">
    <location>
        <begin position="60"/>
        <end position="153"/>
    </location>
</feature>
<protein>
    <submittedName>
        <fullName evidence="5">Failed axon connections homolog</fullName>
    </submittedName>
</protein>
<evidence type="ECO:0000256" key="2">
    <source>
        <dbReference type="SAM" id="Phobius"/>
    </source>
</evidence>
<dbReference type="SFLD" id="SFLDG01180">
    <property type="entry name" value="SUF1"/>
    <property type="match status" value="1"/>
</dbReference>
<dbReference type="SUPFAM" id="SSF52833">
    <property type="entry name" value="Thioredoxin-like"/>
    <property type="match status" value="1"/>
</dbReference>
<gene>
    <name evidence="5" type="ORF">MCOR_17469</name>
</gene>
<dbReference type="OrthoDB" id="5809458at2759"/>
<reference evidence="5 6" key="1">
    <citation type="submission" date="2020-06" db="EMBL/GenBank/DDBJ databases">
        <authorList>
            <person name="Li R."/>
            <person name="Bekaert M."/>
        </authorList>
    </citation>
    <scope>NUCLEOTIDE SEQUENCE [LARGE SCALE GENOMIC DNA]</scope>
    <source>
        <strain evidence="6">wild</strain>
    </source>
</reference>
<evidence type="ECO:0000256" key="1">
    <source>
        <dbReference type="ARBA" id="ARBA00006475"/>
    </source>
</evidence>
<dbReference type="InterPro" id="IPR050931">
    <property type="entry name" value="Mito_Protein_Transport_Metaxin"/>
</dbReference>
<keyword evidence="2" id="KW-0472">Membrane</keyword>
<dbReference type="PANTHER" id="PTHR12289:SF41">
    <property type="entry name" value="FAILED AXON CONNECTIONS-RELATED"/>
    <property type="match status" value="1"/>
</dbReference>
<comment type="similarity">
    <text evidence="1">Belongs to the FAX family.</text>
</comment>
<dbReference type="AlphaFoldDB" id="A0A6J8BDX8"/>
<feature type="domain" description="Metaxin glutathione S-transferase" evidence="3">
    <location>
        <begin position="198"/>
        <end position="259"/>
    </location>
</feature>
<name>A0A6J8BDX8_MYTCO</name>
<dbReference type="CDD" id="cd03193">
    <property type="entry name" value="GST_C_Metaxin"/>
    <property type="match status" value="1"/>
</dbReference>
<dbReference type="SFLD" id="SFLDS00019">
    <property type="entry name" value="Glutathione_Transferase_(cytos"/>
    <property type="match status" value="1"/>
</dbReference>
<organism evidence="5 6">
    <name type="scientific">Mytilus coruscus</name>
    <name type="common">Sea mussel</name>
    <dbReference type="NCBI Taxonomy" id="42192"/>
    <lineage>
        <taxon>Eukaryota</taxon>
        <taxon>Metazoa</taxon>
        <taxon>Spiralia</taxon>
        <taxon>Lophotrochozoa</taxon>
        <taxon>Mollusca</taxon>
        <taxon>Bivalvia</taxon>
        <taxon>Autobranchia</taxon>
        <taxon>Pteriomorphia</taxon>
        <taxon>Mytilida</taxon>
        <taxon>Mytiloidea</taxon>
        <taxon>Mytilidae</taxon>
        <taxon>Mytilinae</taxon>
        <taxon>Mytilus</taxon>
    </lineage>
</organism>
<evidence type="ECO:0000259" key="3">
    <source>
        <dbReference type="Pfam" id="PF17171"/>
    </source>
</evidence>
<dbReference type="Gene3D" id="1.20.1050.10">
    <property type="match status" value="1"/>
</dbReference>
<keyword evidence="2" id="KW-1133">Transmembrane helix</keyword>
<keyword evidence="2" id="KW-0812">Transmembrane</keyword>
<dbReference type="InterPro" id="IPR036249">
    <property type="entry name" value="Thioredoxin-like_sf"/>
</dbReference>
<dbReference type="SFLD" id="SFLDG01200">
    <property type="entry name" value="SUF1.1"/>
    <property type="match status" value="1"/>
</dbReference>
<dbReference type="InterPro" id="IPR040079">
    <property type="entry name" value="Glutathione_S-Trfase"/>
</dbReference>
<dbReference type="InterPro" id="IPR026928">
    <property type="entry name" value="FAX/IsoI-like"/>
</dbReference>
<dbReference type="Proteomes" id="UP000507470">
    <property type="component" value="Unassembled WGS sequence"/>
</dbReference>
<dbReference type="PANTHER" id="PTHR12289">
    <property type="entry name" value="METAXIN RELATED"/>
    <property type="match status" value="1"/>
</dbReference>
<evidence type="ECO:0000313" key="6">
    <source>
        <dbReference type="Proteomes" id="UP000507470"/>
    </source>
</evidence>
<dbReference type="InterPro" id="IPR033468">
    <property type="entry name" value="Metaxin_GST"/>
</dbReference>
<dbReference type="InterPro" id="IPR012336">
    <property type="entry name" value="Thioredoxin-like_fold"/>
</dbReference>
<feature type="transmembrane region" description="Helical" evidence="2">
    <location>
        <begin position="6"/>
        <end position="27"/>
    </location>
</feature>
<dbReference type="Pfam" id="PF17171">
    <property type="entry name" value="GST_C_6"/>
    <property type="match status" value="1"/>
</dbReference>
<dbReference type="GO" id="GO:0005737">
    <property type="term" value="C:cytoplasm"/>
    <property type="evidence" value="ECO:0007669"/>
    <property type="project" value="TreeGrafter"/>
</dbReference>
<dbReference type="Gene3D" id="3.40.30.10">
    <property type="entry name" value="Glutaredoxin"/>
    <property type="match status" value="1"/>
</dbReference>